<evidence type="ECO:0000313" key="3">
    <source>
        <dbReference type="Proteomes" id="UP000636479"/>
    </source>
</evidence>
<dbReference type="SMART" id="SM00225">
    <property type="entry name" value="BTB"/>
    <property type="match status" value="1"/>
</dbReference>
<comment type="caution">
    <text evidence="2">The sequence shown here is derived from an EMBL/GenBank/DDBJ whole genome shotgun (WGS) entry which is preliminary data.</text>
</comment>
<dbReference type="GeneID" id="59352074"/>
<accession>A0A8H6S277</accession>
<gene>
    <name evidence="2" type="ORF">MIND_01309900</name>
</gene>
<keyword evidence="3" id="KW-1185">Reference proteome</keyword>
<dbReference type="Proteomes" id="UP000636479">
    <property type="component" value="Unassembled WGS sequence"/>
</dbReference>
<proteinExistence type="predicted"/>
<dbReference type="Gene3D" id="3.30.710.10">
    <property type="entry name" value="Potassium Channel Kv1.1, Chain A"/>
    <property type="match status" value="1"/>
</dbReference>
<dbReference type="AlphaFoldDB" id="A0A8H6S277"/>
<organism evidence="2 3">
    <name type="scientific">Mycena indigotica</name>
    <dbReference type="NCBI Taxonomy" id="2126181"/>
    <lineage>
        <taxon>Eukaryota</taxon>
        <taxon>Fungi</taxon>
        <taxon>Dikarya</taxon>
        <taxon>Basidiomycota</taxon>
        <taxon>Agaricomycotina</taxon>
        <taxon>Agaricomycetes</taxon>
        <taxon>Agaricomycetidae</taxon>
        <taxon>Agaricales</taxon>
        <taxon>Marasmiineae</taxon>
        <taxon>Mycenaceae</taxon>
        <taxon>Mycena</taxon>
    </lineage>
</organism>
<name>A0A8H6S277_9AGAR</name>
<dbReference type="SUPFAM" id="SSF54695">
    <property type="entry name" value="POZ domain"/>
    <property type="match status" value="1"/>
</dbReference>
<dbReference type="EMBL" id="JACAZF010000014">
    <property type="protein sequence ID" value="KAF7290696.1"/>
    <property type="molecule type" value="Genomic_DNA"/>
</dbReference>
<protein>
    <submittedName>
        <fullName evidence="2">BTB domain-containing protein</fullName>
    </submittedName>
</protein>
<dbReference type="InterPro" id="IPR011333">
    <property type="entry name" value="SKP1/BTB/POZ_sf"/>
</dbReference>
<dbReference type="InterPro" id="IPR000210">
    <property type="entry name" value="BTB/POZ_dom"/>
</dbReference>
<evidence type="ECO:0000259" key="1">
    <source>
        <dbReference type="PROSITE" id="PS50097"/>
    </source>
</evidence>
<evidence type="ECO:0000313" key="2">
    <source>
        <dbReference type="EMBL" id="KAF7290696.1"/>
    </source>
</evidence>
<dbReference type="PROSITE" id="PS50097">
    <property type="entry name" value="BTB"/>
    <property type="match status" value="1"/>
</dbReference>
<dbReference type="CDD" id="cd18186">
    <property type="entry name" value="BTB_POZ_ZBTB_KLHL-like"/>
    <property type="match status" value="1"/>
</dbReference>
<dbReference type="OrthoDB" id="3036049at2759"/>
<dbReference type="RefSeq" id="XP_037214056.1">
    <property type="nucleotide sequence ID" value="XM_037369558.1"/>
</dbReference>
<reference evidence="2" key="1">
    <citation type="submission" date="2020-05" db="EMBL/GenBank/DDBJ databases">
        <title>Mycena genomes resolve the evolution of fungal bioluminescence.</title>
        <authorList>
            <person name="Tsai I.J."/>
        </authorList>
    </citation>
    <scope>NUCLEOTIDE SEQUENCE</scope>
    <source>
        <strain evidence="2">171206Taipei</strain>
    </source>
</reference>
<feature type="domain" description="BTB" evidence="1">
    <location>
        <begin position="16"/>
        <end position="89"/>
    </location>
</feature>
<sequence length="332" mass="37659">MSTNQSLVRADGLYFTDCGLVIQAETTLFRISRDFLAIHSAIFRDMLTLPTPSEAETLDGALVVRLPDSAQDIDTMLRALLYSDFFLPPPLPTSLDNLTRIMRMSHKYDIDILRKRALAHLDAIHPMTLDAYEALPLRTSTWVSDRPTGKSCLAMILLAREFSLDWILPFAFYRVCVYATDLEIIESTLALIDKAAIVTGCRLLQGNETHRLMDVLSEENDFKFCEDPGGCAEGRDFVREMVESQRFITEQSHALGQSRYAVKSDLPLEVWTQRIEPAVSGRDSNMCMECGSQLSNEFAVYLKDFWRNLPQIFGLPDWQNLQDAKKTALTKE</sequence>